<evidence type="ECO:0000259" key="1">
    <source>
        <dbReference type="Pfam" id="PF00881"/>
    </source>
</evidence>
<proteinExistence type="predicted"/>
<dbReference type="InterPro" id="IPR052530">
    <property type="entry name" value="NAD(P)H_nitroreductase"/>
</dbReference>
<dbReference type="GO" id="GO:0016491">
    <property type="term" value="F:oxidoreductase activity"/>
    <property type="evidence" value="ECO:0007669"/>
    <property type="project" value="InterPro"/>
</dbReference>
<sequence length="217" mass="24524">MGAFLQGIVTVNAIYISWGISMIQEIENRRSIRKYKADKINKELIEDIIYSATLAPSAKNRQPWKFIVYQGKEKEKLVDVMRQGINSEKITHALMKEWAFAIPDAENTVRIMEEAPCLIAVLNTNQKTPFEGIENEKRIVEICDSLSIGAAIENMILTATEHGLGTLWIANTCFAYNELVDFIKTDNQLTGIVAVGFANEAPAKRPRKPFTDIVEYR</sequence>
<dbReference type="AlphaFoldDB" id="B0G1Q6"/>
<dbReference type="PANTHER" id="PTHR43821:SF1">
    <property type="entry name" value="NAD(P)H NITROREDUCTASE YDJA-RELATED"/>
    <property type="match status" value="1"/>
</dbReference>
<evidence type="ECO:0000313" key="2">
    <source>
        <dbReference type="EMBL" id="EDR48502.1"/>
    </source>
</evidence>
<organism evidence="2 3">
    <name type="scientific">Dorea formicigenerans ATCC 27755</name>
    <dbReference type="NCBI Taxonomy" id="411461"/>
    <lineage>
        <taxon>Bacteria</taxon>
        <taxon>Bacillati</taxon>
        <taxon>Bacillota</taxon>
        <taxon>Clostridia</taxon>
        <taxon>Lachnospirales</taxon>
        <taxon>Lachnospiraceae</taxon>
        <taxon>Dorea</taxon>
    </lineage>
</organism>
<dbReference type="Proteomes" id="UP000005359">
    <property type="component" value="Unassembled WGS sequence"/>
</dbReference>
<dbReference type="EMBL" id="AAXA02000004">
    <property type="protein sequence ID" value="EDR48502.1"/>
    <property type="molecule type" value="Genomic_DNA"/>
</dbReference>
<dbReference type="STRING" id="411461.DORFOR_00154"/>
<dbReference type="PaxDb" id="411461-DORFOR_00154"/>
<reference evidence="2 3" key="2">
    <citation type="submission" date="2007-10" db="EMBL/GenBank/DDBJ databases">
        <authorList>
            <person name="Fulton L."/>
            <person name="Clifton S."/>
            <person name="Fulton B."/>
            <person name="Xu J."/>
            <person name="Minx P."/>
            <person name="Pepin K.H."/>
            <person name="Johnson M."/>
            <person name="Thiruvilangam P."/>
            <person name="Bhonagiri V."/>
            <person name="Nash W.E."/>
            <person name="Wang C."/>
            <person name="Mardis E.R."/>
            <person name="Wilson R.K."/>
        </authorList>
    </citation>
    <scope>NUCLEOTIDE SEQUENCE [LARGE SCALE GENOMIC DNA]</scope>
    <source>
        <strain evidence="2 3">ATCC 27755</strain>
    </source>
</reference>
<accession>B0G1Q6</accession>
<reference evidence="2 3" key="1">
    <citation type="submission" date="2007-10" db="EMBL/GenBank/DDBJ databases">
        <title>Draft genome sequence of Dorea formicigenerans(ATCC 27755).</title>
        <authorList>
            <person name="Sudarsanam P."/>
            <person name="Ley R."/>
            <person name="Guruge J."/>
            <person name="Turnbaugh P.J."/>
            <person name="Mahowald M."/>
            <person name="Liep D."/>
            <person name="Gordon J."/>
        </authorList>
    </citation>
    <scope>NUCLEOTIDE SEQUENCE [LARGE SCALE GENOMIC DNA]</scope>
    <source>
        <strain evidence="2 3">ATCC 27755</strain>
    </source>
</reference>
<evidence type="ECO:0000313" key="3">
    <source>
        <dbReference type="Proteomes" id="UP000005359"/>
    </source>
</evidence>
<dbReference type="InterPro" id="IPR000415">
    <property type="entry name" value="Nitroreductase-like"/>
</dbReference>
<name>B0G1Q6_9FIRM</name>
<feature type="domain" description="Nitroreductase" evidence="1">
    <location>
        <begin position="26"/>
        <end position="196"/>
    </location>
</feature>
<dbReference type="PANTHER" id="PTHR43821">
    <property type="entry name" value="NAD(P)H NITROREDUCTASE YDJA-RELATED"/>
    <property type="match status" value="1"/>
</dbReference>
<dbReference type="Gene3D" id="3.40.109.10">
    <property type="entry name" value="NADH Oxidase"/>
    <property type="match status" value="1"/>
</dbReference>
<dbReference type="SUPFAM" id="SSF55469">
    <property type="entry name" value="FMN-dependent nitroreductase-like"/>
    <property type="match status" value="1"/>
</dbReference>
<dbReference type="Pfam" id="PF00881">
    <property type="entry name" value="Nitroreductase"/>
    <property type="match status" value="1"/>
</dbReference>
<comment type="caution">
    <text evidence="2">The sequence shown here is derived from an EMBL/GenBank/DDBJ whole genome shotgun (WGS) entry which is preliminary data.</text>
</comment>
<dbReference type="InterPro" id="IPR029479">
    <property type="entry name" value="Nitroreductase"/>
</dbReference>
<gene>
    <name evidence="2" type="ORF">DORFOR_00154</name>
</gene>
<dbReference type="eggNOG" id="COG0778">
    <property type="taxonomic scope" value="Bacteria"/>
</dbReference>
<protein>
    <submittedName>
        <fullName evidence="2">Nitroreductase family protein</fullName>
    </submittedName>
</protein>